<name>A0ABT6BND6_9BACT</name>
<accession>A0ABT6BND6</accession>
<reference evidence="2 3" key="1">
    <citation type="submission" date="2023-03" db="EMBL/GenBank/DDBJ databases">
        <title>Genome sequencing of Aquirufa.</title>
        <authorList>
            <person name="Pitt A."/>
            <person name="Hahn M.W."/>
        </authorList>
    </citation>
    <scope>NUCLEOTIDE SEQUENCE [LARGE SCALE GENOMIC DNA]</scope>
    <source>
        <strain evidence="2 3">WAEICH-18A</strain>
    </source>
</reference>
<evidence type="ECO:0000259" key="1">
    <source>
        <dbReference type="Pfam" id="PF14134"/>
    </source>
</evidence>
<proteinExistence type="predicted"/>
<sequence>MLTEKDKLQLGKRGISEQEVNQQIDYFKQGFPWMKLDRAASIGNGIIHLSDADVDRYVKRFEDAKKTLSILKMVPASGAATRMFKSLFEHLSEAKPNKESSAFFDRLSEFAFAPELKKLLPEWSTEQEILENLLLSKGLDYGSLPKGLLSFHYYEDGVRTPLEEHLVEAVEYASDGKDAYLHFTVSPEHRSRFDALVNQVVPKLEKRYQVKFHISFSEQKPSTDTVAVDMENNIFREADGSMLFRPAGHGALLENLNDLDADLIFIKNIDNVVPDKLKDSTIVYKKALGGLLVEILDKIKAYAKVLEGEVSTTILQEIQDFASTYLGIKPGKAWDEHTQAEKLALFKLIFNRPTRICGVVKNTGEPGGGPFWCRDQEGNSTLQLVESAQVDMSNESQKAIFTGSTHFNPVDLVCATKDIHGKSFDLLQYRDMSTGFITEKTKDGKKLKAQELPGLWNGAMAYWNTIFVEVPLDTFNPVKTVNDLLRPSHQN</sequence>
<comment type="caution">
    <text evidence="2">The sequence shown here is derived from an EMBL/GenBank/DDBJ whole genome shotgun (WGS) entry which is preliminary data.</text>
</comment>
<protein>
    <submittedName>
        <fullName evidence="2">DUF4301 family protein</fullName>
    </submittedName>
</protein>
<gene>
    <name evidence="2" type="ORF">PQG43_13015</name>
</gene>
<dbReference type="EMBL" id="JARJOW010000012">
    <property type="protein sequence ID" value="MDF5691785.1"/>
    <property type="molecule type" value="Genomic_DNA"/>
</dbReference>
<evidence type="ECO:0000313" key="2">
    <source>
        <dbReference type="EMBL" id="MDF5691785.1"/>
    </source>
</evidence>
<dbReference type="SUPFAM" id="SSF53448">
    <property type="entry name" value="Nucleotide-diphospho-sugar transferases"/>
    <property type="match status" value="1"/>
</dbReference>
<organism evidence="2 3">
    <name type="scientific">Aquirufa aurantiipilula</name>
    <dbReference type="NCBI Taxonomy" id="2696561"/>
    <lineage>
        <taxon>Bacteria</taxon>
        <taxon>Pseudomonadati</taxon>
        <taxon>Bacteroidota</taxon>
        <taxon>Cytophagia</taxon>
        <taxon>Cytophagales</taxon>
        <taxon>Flectobacillaceae</taxon>
        <taxon>Aquirufa</taxon>
    </lineage>
</organism>
<dbReference type="Pfam" id="PF14134">
    <property type="entry name" value="DUF4301"/>
    <property type="match status" value="1"/>
</dbReference>
<dbReference type="RefSeq" id="WP_276344944.1">
    <property type="nucleotide sequence ID" value="NZ_JARJOW010000012.1"/>
</dbReference>
<dbReference type="InterPro" id="IPR025393">
    <property type="entry name" value="DUF4301"/>
</dbReference>
<dbReference type="Proteomes" id="UP001321344">
    <property type="component" value="Unassembled WGS sequence"/>
</dbReference>
<keyword evidence="3" id="KW-1185">Reference proteome</keyword>
<dbReference type="InterPro" id="IPR029044">
    <property type="entry name" value="Nucleotide-diphossugar_trans"/>
</dbReference>
<feature type="domain" description="DUF4301" evidence="1">
    <location>
        <begin position="3"/>
        <end position="490"/>
    </location>
</feature>
<evidence type="ECO:0000313" key="3">
    <source>
        <dbReference type="Proteomes" id="UP001321344"/>
    </source>
</evidence>